<evidence type="ECO:0000256" key="2">
    <source>
        <dbReference type="ARBA" id="ARBA00004123"/>
    </source>
</evidence>
<dbReference type="GO" id="GO:0004518">
    <property type="term" value="F:nuclease activity"/>
    <property type="evidence" value="ECO:0007669"/>
    <property type="project" value="UniProtKB-KW"/>
</dbReference>
<dbReference type="PANTHER" id="PTHR22930">
    <property type="match status" value="1"/>
</dbReference>
<evidence type="ECO:0000256" key="4">
    <source>
        <dbReference type="ARBA" id="ARBA00022722"/>
    </source>
</evidence>
<protein>
    <recommendedName>
        <fullName evidence="8">DDE Tnp4 domain-containing protein</fullName>
    </recommendedName>
</protein>
<keyword evidence="4" id="KW-0540">Nuclease</keyword>
<comment type="similarity">
    <text evidence="3">Belongs to the HARBI1 family.</text>
</comment>
<proteinExistence type="inferred from homology"/>
<dbReference type="InterPro" id="IPR027806">
    <property type="entry name" value="HARBI1_dom"/>
</dbReference>
<keyword evidence="6" id="KW-0378">Hydrolase</keyword>
<evidence type="ECO:0000259" key="8">
    <source>
        <dbReference type="Pfam" id="PF13359"/>
    </source>
</evidence>
<name>A0AAG5D2U8_ANOAO</name>
<keyword evidence="5" id="KW-0479">Metal-binding</keyword>
<keyword evidence="7" id="KW-0539">Nucleus</keyword>
<dbReference type="EnsemblMetazoa" id="ENSAATROPT005638">
    <property type="protein sequence ID" value="ENSAATROPP005214"/>
    <property type="gene ID" value="ENSAATROPG004542"/>
</dbReference>
<reference evidence="9" key="1">
    <citation type="submission" date="2024-04" db="UniProtKB">
        <authorList>
            <consortium name="EnsemblMetazoa"/>
        </authorList>
    </citation>
    <scope>IDENTIFICATION</scope>
    <source>
        <strain evidence="9">EBRO</strain>
    </source>
</reference>
<evidence type="ECO:0000256" key="3">
    <source>
        <dbReference type="ARBA" id="ARBA00006958"/>
    </source>
</evidence>
<dbReference type="GO" id="GO:0016787">
    <property type="term" value="F:hydrolase activity"/>
    <property type="evidence" value="ECO:0007669"/>
    <property type="project" value="UniProtKB-KW"/>
</dbReference>
<comment type="cofactor">
    <cofactor evidence="1">
        <name>a divalent metal cation</name>
        <dbReference type="ChEBI" id="CHEBI:60240"/>
    </cofactor>
</comment>
<evidence type="ECO:0000313" key="9">
    <source>
        <dbReference type="EnsemblMetazoa" id="ENSAATROPP005214"/>
    </source>
</evidence>
<dbReference type="InterPro" id="IPR045249">
    <property type="entry name" value="HARBI1-like"/>
</dbReference>
<organism evidence="9 10">
    <name type="scientific">Anopheles atroparvus</name>
    <name type="common">European mosquito</name>
    <dbReference type="NCBI Taxonomy" id="41427"/>
    <lineage>
        <taxon>Eukaryota</taxon>
        <taxon>Metazoa</taxon>
        <taxon>Ecdysozoa</taxon>
        <taxon>Arthropoda</taxon>
        <taxon>Hexapoda</taxon>
        <taxon>Insecta</taxon>
        <taxon>Pterygota</taxon>
        <taxon>Neoptera</taxon>
        <taxon>Endopterygota</taxon>
        <taxon>Diptera</taxon>
        <taxon>Nematocera</taxon>
        <taxon>Culicoidea</taxon>
        <taxon>Culicidae</taxon>
        <taxon>Anophelinae</taxon>
        <taxon>Anopheles</taxon>
    </lineage>
</organism>
<dbReference type="AlphaFoldDB" id="A0AAG5D2U8"/>
<evidence type="ECO:0000256" key="5">
    <source>
        <dbReference type="ARBA" id="ARBA00022723"/>
    </source>
</evidence>
<evidence type="ECO:0000256" key="7">
    <source>
        <dbReference type="ARBA" id="ARBA00023242"/>
    </source>
</evidence>
<dbReference type="PANTHER" id="PTHR22930:SF269">
    <property type="entry name" value="NUCLEASE HARBI1-LIKE PROTEIN"/>
    <property type="match status" value="1"/>
</dbReference>
<sequence>MVYLLPIAAVLIAIVVRRRLWAQDLFLNRNETANRVLEDITSQGIHETIGKFLPMQKEDFDFLLSIVEPKIAKMDTNMRKAITPQERLMITLRYLATGETFTSLQYLFRVSRHTIAKIVKEVCTCIQQELRDYLPSTQKEWLAISKRFEERWNFPHAIGAIDGKHVNIVAPRNSGSEYFNYKRYFSIVLLVVVDADYNFIYADAGGKGGISDGGIFKNTRLYQRLENRQLNIPPPEPLRVPYQIAVPYFLLGDKAFAFTEYCIRPYGGVNSPDSMERTFNKPHSRARMPVENTLGILASRFRVLKVPIHLEPDVAKNVVLTTVFLHNFLRRRASRNTYTPPSAFDRVVDGQLVEGEWRSEQAMDGLQSTSSRALNIFVAFLPYYRFLPYRVYKS</sequence>
<evidence type="ECO:0000313" key="10">
    <source>
        <dbReference type="Proteomes" id="UP000075880"/>
    </source>
</evidence>
<evidence type="ECO:0000256" key="6">
    <source>
        <dbReference type="ARBA" id="ARBA00022801"/>
    </source>
</evidence>
<comment type="subcellular location">
    <subcellularLocation>
        <location evidence="2">Nucleus</location>
    </subcellularLocation>
</comment>
<dbReference type="GO" id="GO:0046872">
    <property type="term" value="F:metal ion binding"/>
    <property type="evidence" value="ECO:0007669"/>
    <property type="project" value="UniProtKB-KW"/>
</dbReference>
<dbReference type="Proteomes" id="UP000075880">
    <property type="component" value="Unassembled WGS sequence"/>
</dbReference>
<dbReference type="GO" id="GO:0005634">
    <property type="term" value="C:nucleus"/>
    <property type="evidence" value="ECO:0007669"/>
    <property type="project" value="UniProtKB-SubCell"/>
</dbReference>
<keyword evidence="10" id="KW-1185">Reference proteome</keyword>
<accession>A0AAG5D2U8</accession>
<dbReference type="Pfam" id="PF13359">
    <property type="entry name" value="DDE_Tnp_4"/>
    <property type="match status" value="1"/>
</dbReference>
<evidence type="ECO:0000256" key="1">
    <source>
        <dbReference type="ARBA" id="ARBA00001968"/>
    </source>
</evidence>
<feature type="domain" description="DDE Tnp4" evidence="8">
    <location>
        <begin position="161"/>
        <end position="327"/>
    </location>
</feature>